<keyword evidence="2" id="KW-1003">Cell membrane</keyword>
<comment type="cofactor">
    <cofactor evidence="7">
        <name>Mg(2+)</name>
        <dbReference type="ChEBI" id="CHEBI:18420"/>
    </cofactor>
</comment>
<keyword evidence="3 10" id="KW-0808">Transferase</keyword>
<accession>A0A518CL18</accession>
<evidence type="ECO:0000256" key="8">
    <source>
        <dbReference type="SAM" id="MobiDB-lite"/>
    </source>
</evidence>
<evidence type="ECO:0000256" key="2">
    <source>
        <dbReference type="ARBA" id="ARBA00022475"/>
    </source>
</evidence>
<feature type="transmembrane region" description="Helical" evidence="9">
    <location>
        <begin position="273"/>
        <end position="295"/>
    </location>
</feature>
<gene>
    <name evidence="10" type="ORF">Pla110_16420</name>
</gene>
<keyword evidence="11" id="KW-1185">Reference proteome</keyword>
<evidence type="ECO:0000256" key="4">
    <source>
        <dbReference type="ARBA" id="ARBA00022692"/>
    </source>
</evidence>
<feature type="transmembrane region" description="Helical" evidence="9">
    <location>
        <begin position="136"/>
        <end position="155"/>
    </location>
</feature>
<proteinExistence type="predicted"/>
<dbReference type="PANTHER" id="PTHR22926:SF3">
    <property type="entry name" value="UNDECAPRENYL-PHOSPHATE ALPHA-N-ACETYLGLUCOSAMINYL 1-PHOSPHATE TRANSFERASE"/>
    <property type="match status" value="1"/>
</dbReference>
<feature type="transmembrane region" description="Helical" evidence="9">
    <location>
        <begin position="212"/>
        <end position="231"/>
    </location>
</feature>
<dbReference type="EMBL" id="CP036281">
    <property type="protein sequence ID" value="QDU79922.1"/>
    <property type="molecule type" value="Genomic_DNA"/>
</dbReference>
<protein>
    <submittedName>
        <fullName evidence="10">WecA-like glycosyltransferase</fullName>
        <ecNumber evidence="10">2.7.8.33</ecNumber>
    </submittedName>
</protein>
<feature type="compositionally biased region" description="Polar residues" evidence="8">
    <location>
        <begin position="381"/>
        <end position="390"/>
    </location>
</feature>
<feature type="binding site" evidence="7">
    <location>
        <position position="242"/>
    </location>
    <ligand>
        <name>Mg(2+)</name>
        <dbReference type="ChEBI" id="CHEBI:18420"/>
    </ligand>
</feature>
<reference evidence="10 11" key="1">
    <citation type="submission" date="2019-02" db="EMBL/GenBank/DDBJ databases">
        <title>Deep-cultivation of Planctomycetes and their phenomic and genomic characterization uncovers novel biology.</title>
        <authorList>
            <person name="Wiegand S."/>
            <person name="Jogler M."/>
            <person name="Boedeker C."/>
            <person name="Pinto D."/>
            <person name="Vollmers J."/>
            <person name="Rivas-Marin E."/>
            <person name="Kohn T."/>
            <person name="Peeters S.H."/>
            <person name="Heuer A."/>
            <person name="Rast P."/>
            <person name="Oberbeckmann S."/>
            <person name="Bunk B."/>
            <person name="Jeske O."/>
            <person name="Meyerdierks A."/>
            <person name="Storesund J.E."/>
            <person name="Kallscheuer N."/>
            <person name="Luecker S."/>
            <person name="Lage O.M."/>
            <person name="Pohl T."/>
            <person name="Merkel B.J."/>
            <person name="Hornburger P."/>
            <person name="Mueller R.-W."/>
            <person name="Bruemmer F."/>
            <person name="Labrenz M."/>
            <person name="Spormann A.M."/>
            <person name="Op den Camp H."/>
            <person name="Overmann J."/>
            <person name="Amann R."/>
            <person name="Jetten M.S.M."/>
            <person name="Mascher T."/>
            <person name="Medema M.H."/>
            <person name="Devos D.P."/>
            <person name="Kaster A.-K."/>
            <person name="Ovreas L."/>
            <person name="Rohde M."/>
            <person name="Galperin M.Y."/>
            <person name="Jogler C."/>
        </authorList>
    </citation>
    <scope>NUCLEOTIDE SEQUENCE [LARGE SCALE GENOMIC DNA]</scope>
    <source>
        <strain evidence="10 11">Pla110</strain>
    </source>
</reference>
<comment type="subcellular location">
    <subcellularLocation>
        <location evidence="1">Cell membrane</location>
        <topology evidence="1">Multi-pass membrane protein</topology>
    </subcellularLocation>
</comment>
<organism evidence="10 11">
    <name type="scientific">Polystyrenella longa</name>
    <dbReference type="NCBI Taxonomy" id="2528007"/>
    <lineage>
        <taxon>Bacteria</taxon>
        <taxon>Pseudomonadati</taxon>
        <taxon>Planctomycetota</taxon>
        <taxon>Planctomycetia</taxon>
        <taxon>Planctomycetales</taxon>
        <taxon>Planctomycetaceae</taxon>
        <taxon>Polystyrenella</taxon>
    </lineage>
</organism>
<evidence type="ECO:0000313" key="11">
    <source>
        <dbReference type="Proteomes" id="UP000317178"/>
    </source>
</evidence>
<evidence type="ECO:0000256" key="3">
    <source>
        <dbReference type="ARBA" id="ARBA00022679"/>
    </source>
</evidence>
<evidence type="ECO:0000256" key="6">
    <source>
        <dbReference type="ARBA" id="ARBA00023136"/>
    </source>
</evidence>
<name>A0A518CL18_9PLAN</name>
<dbReference type="GO" id="GO:0005886">
    <property type="term" value="C:plasma membrane"/>
    <property type="evidence" value="ECO:0007669"/>
    <property type="project" value="UniProtKB-SubCell"/>
</dbReference>
<feature type="transmembrane region" description="Helical" evidence="9">
    <location>
        <begin position="161"/>
        <end position="180"/>
    </location>
</feature>
<sequence length="402" mass="43556">MIPYILASAGSSFVLSLLLTGLMRWLAPKLGFVDQPAARKLHLQAKPLGGGIAIFLGVLFPLLSGLAIAYALEEGRDAILVRQALEFLHLDELFSLLSSGILYRSTLLWKILAGGSCLVLLGLLDDRFHLAWWSRLIAQLLIAGWLVSSGIELTLFLPLPWITISLSVLWIVVLINAFNFIDNMDGLSAGTGLISASMFAALMLSYPNEPRWLVAGLLLSLIGSLAGFLVHNWTPAQIFMGDAGSTFIGLSMAAVTMLGTYYSSASGRQHAVLAPLCILAVPLYDFSSVICIRLWEGRSPFQPDKNHFSHRLVALGLNNWQAVLTIYLTTLITGLTGILLFHADSWFTAIVALLATLGVLLLIAILELAAAMKVRKLLQSGSSPETSLDSGTWRDPSVRDTV</sequence>
<dbReference type="InterPro" id="IPR000715">
    <property type="entry name" value="Glycosyl_transferase_4"/>
</dbReference>
<keyword evidence="7" id="KW-0479">Metal-binding</keyword>
<dbReference type="PANTHER" id="PTHR22926">
    <property type="entry name" value="PHOSPHO-N-ACETYLMURAMOYL-PENTAPEPTIDE-TRANSFERASE"/>
    <property type="match status" value="1"/>
</dbReference>
<dbReference type="RefSeq" id="WP_144994902.1">
    <property type="nucleotide sequence ID" value="NZ_CP036281.1"/>
</dbReference>
<dbReference type="CDD" id="cd06853">
    <property type="entry name" value="GT_WecA_like"/>
    <property type="match status" value="1"/>
</dbReference>
<feature type="binding site" evidence="7">
    <location>
        <position position="179"/>
    </location>
    <ligand>
        <name>Mg(2+)</name>
        <dbReference type="ChEBI" id="CHEBI:18420"/>
    </ligand>
</feature>
<evidence type="ECO:0000256" key="1">
    <source>
        <dbReference type="ARBA" id="ARBA00004651"/>
    </source>
</evidence>
<feature type="transmembrane region" description="Helical" evidence="9">
    <location>
        <begin position="187"/>
        <end position="206"/>
    </location>
</feature>
<feature type="transmembrane region" description="Helical" evidence="9">
    <location>
        <begin position="48"/>
        <end position="72"/>
    </location>
</feature>
<dbReference type="GO" id="GO:0009103">
    <property type="term" value="P:lipopolysaccharide biosynthetic process"/>
    <property type="evidence" value="ECO:0007669"/>
    <property type="project" value="TreeGrafter"/>
</dbReference>
<dbReference type="GO" id="GO:0046872">
    <property type="term" value="F:metal ion binding"/>
    <property type="evidence" value="ECO:0007669"/>
    <property type="project" value="UniProtKB-KW"/>
</dbReference>
<feature type="transmembrane region" description="Helical" evidence="9">
    <location>
        <begin position="243"/>
        <end position="261"/>
    </location>
</feature>
<dbReference type="GO" id="GO:0044038">
    <property type="term" value="P:cell wall macromolecule biosynthetic process"/>
    <property type="evidence" value="ECO:0007669"/>
    <property type="project" value="TreeGrafter"/>
</dbReference>
<dbReference type="GO" id="GO:0036380">
    <property type="term" value="F:UDP-N-acetylglucosamine-undecaprenyl-phosphate N-acetylglucosaminephosphotransferase activity"/>
    <property type="evidence" value="ECO:0007669"/>
    <property type="project" value="UniProtKB-EC"/>
</dbReference>
<keyword evidence="5 9" id="KW-1133">Transmembrane helix</keyword>
<feature type="transmembrane region" description="Helical" evidence="9">
    <location>
        <begin position="346"/>
        <end position="370"/>
    </location>
</feature>
<evidence type="ECO:0000256" key="9">
    <source>
        <dbReference type="SAM" id="Phobius"/>
    </source>
</evidence>
<dbReference type="EC" id="2.7.8.33" evidence="10"/>
<feature type="region of interest" description="Disordered" evidence="8">
    <location>
        <begin position="381"/>
        <end position="402"/>
    </location>
</feature>
<keyword evidence="7" id="KW-0460">Magnesium</keyword>
<dbReference type="GO" id="GO:0071555">
    <property type="term" value="P:cell wall organization"/>
    <property type="evidence" value="ECO:0007669"/>
    <property type="project" value="TreeGrafter"/>
</dbReference>
<keyword evidence="4 9" id="KW-0812">Transmembrane</keyword>
<evidence type="ECO:0000256" key="7">
    <source>
        <dbReference type="PIRSR" id="PIRSR600715-1"/>
    </source>
</evidence>
<dbReference type="KEGG" id="plon:Pla110_16420"/>
<feature type="transmembrane region" description="Helical" evidence="9">
    <location>
        <begin position="6"/>
        <end position="27"/>
    </location>
</feature>
<dbReference type="Proteomes" id="UP000317178">
    <property type="component" value="Chromosome"/>
</dbReference>
<keyword evidence="6 9" id="KW-0472">Membrane</keyword>
<feature type="transmembrane region" description="Helical" evidence="9">
    <location>
        <begin position="316"/>
        <end position="340"/>
    </location>
</feature>
<dbReference type="AlphaFoldDB" id="A0A518CL18"/>
<evidence type="ECO:0000313" key="10">
    <source>
        <dbReference type="EMBL" id="QDU79922.1"/>
    </source>
</evidence>
<feature type="transmembrane region" description="Helical" evidence="9">
    <location>
        <begin position="101"/>
        <end position="124"/>
    </location>
</feature>
<evidence type="ECO:0000256" key="5">
    <source>
        <dbReference type="ARBA" id="ARBA00022989"/>
    </source>
</evidence>
<dbReference type="Pfam" id="PF00953">
    <property type="entry name" value="Glycos_transf_4"/>
    <property type="match status" value="1"/>
</dbReference>
<dbReference type="OrthoDB" id="9783652at2"/>